<reference evidence="11" key="2">
    <citation type="submission" date="2020-07" db="EMBL/GenBank/DDBJ databases">
        <title>Chryseobacterium sp.cx-624.</title>
        <authorList>
            <person name="Yang C."/>
        </authorList>
    </citation>
    <scope>NUCLEOTIDE SEQUENCE [LARGE SCALE GENOMIC DNA]</scope>
    <source>
        <strain evidence="11">cx-624</strain>
    </source>
</reference>
<dbReference type="GO" id="GO:0016780">
    <property type="term" value="F:phosphotransferase activity, for other substituted phosphate groups"/>
    <property type="evidence" value="ECO:0007669"/>
    <property type="project" value="TreeGrafter"/>
</dbReference>
<proteinExistence type="inferred from homology"/>
<evidence type="ECO:0000256" key="1">
    <source>
        <dbReference type="ARBA" id="ARBA00004141"/>
    </source>
</evidence>
<gene>
    <name evidence="10" type="ORF">H1R16_08440</name>
    <name evidence="9" type="ORF">H2507_07000</name>
</gene>
<dbReference type="PANTHER" id="PTHR30576">
    <property type="entry name" value="COLANIC BIOSYNTHESIS UDP-GLUCOSE LIPID CARRIER TRANSFERASE"/>
    <property type="match status" value="1"/>
</dbReference>
<reference evidence="12" key="3">
    <citation type="submission" date="2020-07" db="EMBL/GenBank/DDBJ databases">
        <title>Flavobacterium sp. xlx-214.</title>
        <authorList>
            <person name="Yang C."/>
        </authorList>
    </citation>
    <scope>NUCLEOTIDE SEQUENCE [LARGE SCALE GENOMIC DNA]</scope>
    <source>
        <strain evidence="12">CX-624</strain>
    </source>
</reference>
<feature type="transmembrane region" description="Helical" evidence="7">
    <location>
        <begin position="79"/>
        <end position="101"/>
    </location>
</feature>
<dbReference type="Proteomes" id="UP000515349">
    <property type="component" value="Chromosome"/>
</dbReference>
<feature type="domain" description="Bacterial sugar transferase" evidence="8">
    <location>
        <begin position="266"/>
        <end position="451"/>
    </location>
</feature>
<evidence type="ECO:0000259" key="8">
    <source>
        <dbReference type="Pfam" id="PF02397"/>
    </source>
</evidence>
<dbReference type="InterPro" id="IPR003362">
    <property type="entry name" value="Bact_transf"/>
</dbReference>
<evidence type="ECO:0000256" key="2">
    <source>
        <dbReference type="ARBA" id="ARBA00006464"/>
    </source>
</evidence>
<comment type="subcellular location">
    <subcellularLocation>
        <location evidence="1">Membrane</location>
        <topology evidence="1">Multi-pass membrane protein</topology>
    </subcellularLocation>
</comment>
<dbReference type="Proteomes" id="UP000539710">
    <property type="component" value="Unassembled WGS sequence"/>
</dbReference>
<organism evidence="10 11">
    <name type="scientific">Marnyiella aurantia</name>
    <dbReference type="NCBI Taxonomy" id="2758037"/>
    <lineage>
        <taxon>Bacteria</taxon>
        <taxon>Pseudomonadati</taxon>
        <taxon>Bacteroidota</taxon>
        <taxon>Flavobacteriia</taxon>
        <taxon>Flavobacteriales</taxon>
        <taxon>Weeksellaceae</taxon>
        <taxon>Marnyiella</taxon>
    </lineage>
</organism>
<reference evidence="10" key="1">
    <citation type="submission" date="2020-07" db="EMBL/GenBank/DDBJ databases">
        <title>Chryseobacterium sp. CX-624.</title>
        <authorList>
            <person name="Yang C."/>
        </authorList>
    </citation>
    <scope>NUCLEOTIDE SEQUENCE</scope>
    <source>
        <strain evidence="10">CX-624</strain>
    </source>
</reference>
<keyword evidence="12" id="KW-1185">Reference proteome</keyword>
<dbReference type="PANTHER" id="PTHR30576:SF0">
    <property type="entry name" value="UNDECAPRENYL-PHOSPHATE N-ACETYLGALACTOSAMINYL 1-PHOSPHATE TRANSFERASE-RELATED"/>
    <property type="match status" value="1"/>
</dbReference>
<evidence type="ECO:0000313" key="10">
    <source>
        <dbReference type="EMBL" id="QMS97747.1"/>
    </source>
</evidence>
<feature type="transmembrane region" description="Helical" evidence="7">
    <location>
        <begin position="51"/>
        <end position="67"/>
    </location>
</feature>
<dbReference type="GO" id="GO:0016020">
    <property type="term" value="C:membrane"/>
    <property type="evidence" value="ECO:0007669"/>
    <property type="project" value="UniProtKB-SubCell"/>
</dbReference>
<keyword evidence="5 7" id="KW-1133">Transmembrane helix</keyword>
<protein>
    <submittedName>
        <fullName evidence="10">Exopolysaccharide biosynthesis polyprenyl glycosylphosphotransferase</fullName>
    </submittedName>
</protein>
<keyword evidence="3 9" id="KW-0808">Transferase</keyword>
<evidence type="ECO:0000256" key="5">
    <source>
        <dbReference type="ARBA" id="ARBA00022989"/>
    </source>
</evidence>
<evidence type="ECO:0000256" key="4">
    <source>
        <dbReference type="ARBA" id="ARBA00022692"/>
    </source>
</evidence>
<dbReference type="NCBIfam" id="TIGR03025">
    <property type="entry name" value="EPS_sugtrans"/>
    <property type="match status" value="1"/>
</dbReference>
<reference evidence="9" key="4">
    <citation type="submission" date="2020-07" db="EMBL/GenBank/DDBJ databases">
        <authorList>
            <person name="Yang C."/>
        </authorList>
    </citation>
    <scope>NUCLEOTIDE SEQUENCE</scope>
    <source>
        <strain evidence="9">Cx-624</strain>
    </source>
</reference>
<sequence>MQQLRFSRYFKGFIILLDILIIAAVFVFFFIRRNIDLKIKDIDWEQNSMSILLLTLFWILLSGRTRLYDIPRNLTYTLYLERIVTHILIFLFGIILLGKVSNNIFLKSERFDLAISIFIIFFLLKSAIFFLLKSIRSMGINIRNIMFLGAKSDALQILEEVLRTRNDYGLIIYDYPDGPVKTEELVEFWRQNGIYTLYMPADNAGISTEVRSEIFRQAELCKVRIALIPEVDHSNFFNYELNYIETQPVLTQAKFPLQYFTNFFLKRVWDLLFSLIILVTVCSWLFPFIALLIKLDSKGPVFFRQKRYGLHDRVFHCIKFRTMVVNGESTTRTTQKNDDRITAVGKFLRFTSIDEMPQFINVLLGHMSVVGPRPHMLLVDDYYKTRIGRYAIRSMVKPGITGLAQVNGLRGDYGDMSIEMKKRILADTFYVKNWSMVLDLVIILKTVFLVIGGDKKAG</sequence>
<evidence type="ECO:0000256" key="6">
    <source>
        <dbReference type="ARBA" id="ARBA00023136"/>
    </source>
</evidence>
<dbReference type="EMBL" id="JACEUX010000002">
    <property type="protein sequence ID" value="MBA5246911.1"/>
    <property type="molecule type" value="Genomic_DNA"/>
</dbReference>
<dbReference type="RefSeq" id="WP_181887017.1">
    <property type="nucleotide sequence ID" value="NZ_CP059472.1"/>
</dbReference>
<accession>A0A7D7QT40</accession>
<evidence type="ECO:0000313" key="9">
    <source>
        <dbReference type="EMBL" id="MBA5246911.1"/>
    </source>
</evidence>
<keyword evidence="4 7" id="KW-0812">Transmembrane</keyword>
<feature type="transmembrane region" description="Helical" evidence="7">
    <location>
        <begin position="113"/>
        <end position="132"/>
    </location>
</feature>
<dbReference type="EMBL" id="CP059472">
    <property type="protein sequence ID" value="QMS97747.1"/>
    <property type="molecule type" value="Genomic_DNA"/>
</dbReference>
<keyword evidence="6 7" id="KW-0472">Membrane</keyword>
<dbReference type="Pfam" id="PF02397">
    <property type="entry name" value="Bac_transf"/>
    <property type="match status" value="1"/>
</dbReference>
<dbReference type="AlphaFoldDB" id="A0A7D7QT40"/>
<comment type="similarity">
    <text evidence="2">Belongs to the bacterial sugar transferase family.</text>
</comment>
<evidence type="ECO:0000256" key="3">
    <source>
        <dbReference type="ARBA" id="ARBA00022679"/>
    </source>
</evidence>
<feature type="transmembrane region" description="Helical" evidence="7">
    <location>
        <begin position="12"/>
        <end position="31"/>
    </location>
</feature>
<evidence type="ECO:0000313" key="12">
    <source>
        <dbReference type="Proteomes" id="UP000539710"/>
    </source>
</evidence>
<evidence type="ECO:0000256" key="7">
    <source>
        <dbReference type="SAM" id="Phobius"/>
    </source>
</evidence>
<dbReference type="KEGG" id="cbau:H1R16_08440"/>
<dbReference type="InterPro" id="IPR017475">
    <property type="entry name" value="EPS_sugar_tfrase"/>
</dbReference>
<feature type="transmembrane region" description="Helical" evidence="7">
    <location>
        <begin position="271"/>
        <end position="293"/>
    </location>
</feature>
<name>A0A7D7QT40_9FLAO</name>
<evidence type="ECO:0000313" key="11">
    <source>
        <dbReference type="Proteomes" id="UP000515349"/>
    </source>
</evidence>